<evidence type="ECO:0000313" key="9">
    <source>
        <dbReference type="EMBL" id="WDA59517.1"/>
    </source>
</evidence>
<evidence type="ECO:0000256" key="1">
    <source>
        <dbReference type="ARBA" id="ARBA00011900"/>
    </source>
</evidence>
<evidence type="ECO:0000256" key="7">
    <source>
        <dbReference type="ARBA" id="ARBA00047942"/>
    </source>
</evidence>
<dbReference type="PANTHER" id="PTHR42933:SF3">
    <property type="entry name" value="TYPE I RESTRICTION ENZYME MJAVIII METHYLASE SUBUNIT"/>
    <property type="match status" value="1"/>
</dbReference>
<name>A0ABY7V2W4_9DEIO</name>
<dbReference type="InterPro" id="IPR044946">
    <property type="entry name" value="Restrct_endonuc_typeI_TRD_sf"/>
</dbReference>
<evidence type="ECO:0000259" key="8">
    <source>
        <dbReference type="Pfam" id="PF02384"/>
    </source>
</evidence>
<sequence length="882" mass="100654">MSEELIQKDMQGNGEIIGDLEYYSIGATTLGQLKSYNIIPKRDYGANSNKKPDAILVDRRDLNNIQVKLVAEYKKPEELSTEAKRKKAIAQCLNRYCLPLKSPIGVITDGTQHIWINPAAGDDNRIILREDGYPLGAKIKYSGDDEKQEFVKLVNRVIGDISSVNSKLQSEEYRDPSALASKVWQKIWLASGENPDACLATFVEIFVFKYLSDLGVLTKNSSAVPVSFDDVMKIDENEILKYYTLNIRDAIKKLFPFSKKDGTSVINGSVLNHELEEHNILFKDILREFHKFGSLKNIDPEFKSRLYEKFLKNSISQKNWGQFFTPRNIVKAMVEVSGIENLPDGSLVHDPACGVGGFLLEPLLNKREGDFSVSGKKISSKLKYSGYDRDKKTIILAKANMLIHVNELIGSNPTMTTQFSSLFNSTFSQIKDSNLGSLSLMEKDKYDLILTNPPFVVRGTADIKKTISKNAKLSSFFAVRAQGIEGLFLESIIRSTKKGGTIVTIVPDGIMNRSSDSKIRQFIMEQCFIEAIISLPENSFYTTPKKTYIMILRKKTDFKIDQSEAVFTYLVKDVGETLDVKRFPAENDLIEMVRLYKYFRSDKSAFVSSSDKCKVFGIEIFSPKEHWSIDRWWSIKEKQRIGVLSTQNETSVGNFIIDTKKSINRMKEIIKNLESQPVVPPVIKNSVEICLGDQKYFKLQLGSRVLKEDIYDNIGGVPLYSANVKEPFGYIDNVEDLEREEFSRESILWSIDSDFDSSVIESNIKFRHTDHCGRITVNVVDIDPYFISYSLLKLRETFDRGFRSSILNMSKISITVPVRLDRFGKPLVKHVKSKDTDRYEKYYVFDLKTQKATADYYTEFNDKKMQLKEEFNSILEKHLPYL</sequence>
<evidence type="ECO:0000256" key="2">
    <source>
        <dbReference type="ARBA" id="ARBA00022603"/>
    </source>
</evidence>
<dbReference type="InterPro" id="IPR051537">
    <property type="entry name" value="DNA_Adenine_Mtase"/>
</dbReference>
<dbReference type="Gene3D" id="3.40.50.150">
    <property type="entry name" value="Vaccinia Virus protein VP39"/>
    <property type="match status" value="1"/>
</dbReference>
<keyword evidence="3" id="KW-0808">Transferase</keyword>
<dbReference type="InterPro" id="IPR029063">
    <property type="entry name" value="SAM-dependent_MTases_sf"/>
</dbReference>
<dbReference type="EMBL" id="CP115165">
    <property type="protein sequence ID" value="WDA59517.1"/>
    <property type="molecule type" value="Genomic_DNA"/>
</dbReference>
<comment type="catalytic activity">
    <reaction evidence="7">
        <text>a 2'-deoxyadenosine in DNA + S-adenosyl-L-methionine = an N(6)-methyl-2'-deoxyadenosine in DNA + S-adenosyl-L-homocysteine + H(+)</text>
        <dbReference type="Rhea" id="RHEA:15197"/>
        <dbReference type="Rhea" id="RHEA-COMP:12418"/>
        <dbReference type="Rhea" id="RHEA-COMP:12419"/>
        <dbReference type="ChEBI" id="CHEBI:15378"/>
        <dbReference type="ChEBI" id="CHEBI:57856"/>
        <dbReference type="ChEBI" id="CHEBI:59789"/>
        <dbReference type="ChEBI" id="CHEBI:90615"/>
        <dbReference type="ChEBI" id="CHEBI:90616"/>
        <dbReference type="EC" id="2.1.1.72"/>
    </reaction>
</comment>
<keyword evidence="10" id="KW-1185">Reference proteome</keyword>
<dbReference type="PRINTS" id="PR00507">
    <property type="entry name" value="N12N6MTFRASE"/>
</dbReference>
<keyword evidence="6" id="KW-0238">DNA-binding</keyword>
<gene>
    <name evidence="9" type="ORF">M8445_04705</name>
</gene>
<evidence type="ECO:0000256" key="4">
    <source>
        <dbReference type="ARBA" id="ARBA00022691"/>
    </source>
</evidence>
<dbReference type="Proteomes" id="UP001217044">
    <property type="component" value="Chromosome"/>
</dbReference>
<dbReference type="SUPFAM" id="SSF53335">
    <property type="entry name" value="S-adenosyl-L-methionine-dependent methyltransferases"/>
    <property type="match status" value="1"/>
</dbReference>
<organism evidence="9 10">
    <name type="scientific">Deinococcus aquaticus</name>
    <dbReference type="NCBI Taxonomy" id="328692"/>
    <lineage>
        <taxon>Bacteria</taxon>
        <taxon>Thermotogati</taxon>
        <taxon>Deinococcota</taxon>
        <taxon>Deinococci</taxon>
        <taxon>Deinococcales</taxon>
        <taxon>Deinococcaceae</taxon>
        <taxon>Deinococcus</taxon>
    </lineage>
</organism>
<dbReference type="EC" id="2.1.1.72" evidence="1"/>
<dbReference type="RefSeq" id="WP_273990048.1">
    <property type="nucleotide sequence ID" value="NZ_BAABQT010000011.1"/>
</dbReference>
<keyword evidence="4" id="KW-0949">S-adenosyl-L-methionine</keyword>
<protein>
    <recommendedName>
        <fullName evidence="1">site-specific DNA-methyltransferase (adenine-specific)</fullName>
        <ecNumber evidence="1">2.1.1.72</ecNumber>
    </recommendedName>
</protein>
<dbReference type="InterPro" id="IPR003356">
    <property type="entry name" value="DNA_methylase_A-5"/>
</dbReference>
<evidence type="ECO:0000256" key="6">
    <source>
        <dbReference type="ARBA" id="ARBA00023125"/>
    </source>
</evidence>
<evidence type="ECO:0000313" key="10">
    <source>
        <dbReference type="Proteomes" id="UP001217044"/>
    </source>
</evidence>
<reference evidence="9 10" key="1">
    <citation type="submission" date="2022-12" db="EMBL/GenBank/DDBJ databases">
        <title>Genome Sequence of Deinococcus aquaticus Type Strain PB314.</title>
        <authorList>
            <person name="Albert C."/>
            <person name="Hill J."/>
            <person name="Boren L."/>
            <person name="Scholz-Ng S."/>
            <person name="Fatema N."/>
            <person name="Grosso R."/>
            <person name="Soboslay E."/>
            <person name="Tuohy J."/>
        </authorList>
    </citation>
    <scope>NUCLEOTIDE SEQUENCE [LARGE SCALE GENOMIC DNA]</scope>
    <source>
        <strain evidence="9 10">PB-314</strain>
    </source>
</reference>
<dbReference type="GO" id="GO:0032259">
    <property type="term" value="P:methylation"/>
    <property type="evidence" value="ECO:0007669"/>
    <property type="project" value="UniProtKB-KW"/>
</dbReference>
<dbReference type="Gene3D" id="3.90.220.20">
    <property type="entry name" value="DNA methylase specificity domains"/>
    <property type="match status" value="1"/>
</dbReference>
<evidence type="ECO:0000256" key="3">
    <source>
        <dbReference type="ARBA" id="ARBA00022679"/>
    </source>
</evidence>
<dbReference type="PANTHER" id="PTHR42933">
    <property type="entry name" value="SLR6095 PROTEIN"/>
    <property type="match status" value="1"/>
</dbReference>
<evidence type="ECO:0000256" key="5">
    <source>
        <dbReference type="ARBA" id="ARBA00022747"/>
    </source>
</evidence>
<dbReference type="InterPro" id="IPR002052">
    <property type="entry name" value="DNA_methylase_N6_adenine_CS"/>
</dbReference>
<proteinExistence type="predicted"/>
<dbReference type="PROSITE" id="PS00092">
    <property type="entry name" value="N6_MTASE"/>
    <property type="match status" value="1"/>
</dbReference>
<feature type="domain" description="DNA methylase adenine-specific" evidence="8">
    <location>
        <begin position="304"/>
        <end position="606"/>
    </location>
</feature>
<dbReference type="GO" id="GO:0008168">
    <property type="term" value="F:methyltransferase activity"/>
    <property type="evidence" value="ECO:0007669"/>
    <property type="project" value="UniProtKB-KW"/>
</dbReference>
<keyword evidence="2 9" id="KW-0489">Methyltransferase</keyword>
<accession>A0ABY7V2W4</accession>
<keyword evidence="5" id="KW-0680">Restriction system</keyword>
<dbReference type="Pfam" id="PF02384">
    <property type="entry name" value="N6_Mtase"/>
    <property type="match status" value="1"/>
</dbReference>